<protein>
    <submittedName>
        <fullName evidence="2">Uncharacterized protein</fullName>
    </submittedName>
</protein>
<keyword evidence="3" id="KW-1185">Reference proteome</keyword>
<organism evidence="2 3">
    <name type="scientific">Flavobacterium geliluteum</name>
    <dbReference type="NCBI Taxonomy" id="2816120"/>
    <lineage>
        <taxon>Bacteria</taxon>
        <taxon>Pseudomonadati</taxon>
        <taxon>Bacteroidota</taxon>
        <taxon>Flavobacteriia</taxon>
        <taxon>Flavobacteriales</taxon>
        <taxon>Flavobacteriaceae</taxon>
        <taxon>Flavobacterium</taxon>
    </lineage>
</organism>
<feature type="compositionally biased region" description="Basic residues" evidence="1">
    <location>
        <begin position="102"/>
        <end position="119"/>
    </location>
</feature>
<dbReference type="RefSeq" id="WP_210666714.1">
    <property type="nucleotide sequence ID" value="NZ_JAGFBV010000017.1"/>
</dbReference>
<reference evidence="2 3" key="1">
    <citation type="submission" date="2021-03" db="EMBL/GenBank/DDBJ databases">
        <title>Flavobacterium Flabelliformis Sp. Nov. And Flavobacterium Geliluteum Sp. Nov., Two Novel Multidrug Resistant Psychrophilic Species Isolated From Antarctica.</title>
        <authorList>
            <person name="Kralova S."/>
            <person name="Busse H.J."/>
            <person name="Bezdicek M."/>
            <person name="Nykrynova M."/>
            <person name="Kroupova E."/>
            <person name="Krsek D."/>
            <person name="Sedlacek I."/>
        </authorList>
    </citation>
    <scope>NUCLEOTIDE SEQUENCE [LARGE SCALE GENOMIC DNA]</scope>
    <source>
        <strain evidence="2 3">P7388</strain>
    </source>
</reference>
<sequence length="119" mass="13381">MARKKLVRVLDLEKSVTRLAAVKSIDKALDLGNGINVPNYEKQVTLLSNKLNSYNTALSTLDDLYNDCIEQIRIIKDWNERILTGVATKYGKNSTQYEMAGGKKKSDRKKAKPKPKPKA</sequence>
<accession>A0A940X869</accession>
<name>A0A940X869_9FLAO</name>
<gene>
    <name evidence="2" type="ORF">J3495_11570</name>
</gene>
<evidence type="ECO:0000313" key="2">
    <source>
        <dbReference type="EMBL" id="MBP4138724.1"/>
    </source>
</evidence>
<proteinExistence type="predicted"/>
<dbReference type="Proteomes" id="UP000675047">
    <property type="component" value="Unassembled WGS sequence"/>
</dbReference>
<evidence type="ECO:0000313" key="3">
    <source>
        <dbReference type="Proteomes" id="UP000675047"/>
    </source>
</evidence>
<dbReference type="EMBL" id="JAGFBV010000017">
    <property type="protein sequence ID" value="MBP4138724.1"/>
    <property type="molecule type" value="Genomic_DNA"/>
</dbReference>
<dbReference type="AlphaFoldDB" id="A0A940X869"/>
<feature type="region of interest" description="Disordered" evidence="1">
    <location>
        <begin position="96"/>
        <end position="119"/>
    </location>
</feature>
<evidence type="ECO:0000256" key="1">
    <source>
        <dbReference type="SAM" id="MobiDB-lite"/>
    </source>
</evidence>
<comment type="caution">
    <text evidence="2">The sequence shown here is derived from an EMBL/GenBank/DDBJ whole genome shotgun (WGS) entry which is preliminary data.</text>
</comment>